<dbReference type="SUPFAM" id="SSF46785">
    <property type="entry name" value="Winged helix' DNA-binding domain"/>
    <property type="match status" value="1"/>
</dbReference>
<sequence length="297" mass="32796">MTAASLKYVSAFMAVAQEGSFTRAAATLGLSPSAVSHMIRQFEEQLGVRLLARTTRHVSLTPLGEQLMEQAGPSLEHIHQTLDEVVASQAEPSGTLRVTTGDHQAERFLLPAIAPLLDRYPRLTIEISVDARMVDLVEERFDAGIRLGETLAQDMIAVPVGPMMSMAVVGSPDYFRRHAPPRTPDDLAHHRCINLRFPTYGHLYAWEFEKEGQSFTRRVSGPLIVNDSHLAHIGACQGSGLACLPDDMVKEDIEAGRLIRVLASWCPPFPGYHLYYPSRRQKTPALSALIQALRAIH</sequence>
<feature type="domain" description="HTH lysR-type" evidence="5">
    <location>
        <begin position="1"/>
        <end position="61"/>
    </location>
</feature>
<dbReference type="PANTHER" id="PTHR30537:SF1">
    <property type="entry name" value="HTH-TYPE TRANSCRIPTIONAL REGULATOR PGRR"/>
    <property type="match status" value="1"/>
</dbReference>
<dbReference type="PANTHER" id="PTHR30537">
    <property type="entry name" value="HTH-TYPE TRANSCRIPTIONAL REGULATOR"/>
    <property type="match status" value="1"/>
</dbReference>
<name>A0ABQ0NZT9_9PROT</name>
<dbReference type="InterPro" id="IPR000847">
    <property type="entry name" value="LysR_HTH_N"/>
</dbReference>
<comment type="caution">
    <text evidence="6">The sequence shown here is derived from an EMBL/GenBank/DDBJ whole genome shotgun (WGS) entry which is preliminary data.</text>
</comment>
<evidence type="ECO:0000259" key="5">
    <source>
        <dbReference type="PROSITE" id="PS50931"/>
    </source>
</evidence>
<proteinExistence type="inferred from homology"/>
<dbReference type="Pfam" id="PF00126">
    <property type="entry name" value="HTH_1"/>
    <property type="match status" value="1"/>
</dbReference>
<dbReference type="InterPro" id="IPR036390">
    <property type="entry name" value="WH_DNA-bd_sf"/>
</dbReference>
<keyword evidence="4" id="KW-0804">Transcription</keyword>
<comment type="similarity">
    <text evidence="1">Belongs to the LysR transcriptional regulatory family.</text>
</comment>
<dbReference type="Pfam" id="PF03466">
    <property type="entry name" value="LysR_substrate"/>
    <property type="match status" value="1"/>
</dbReference>
<evidence type="ECO:0000256" key="1">
    <source>
        <dbReference type="ARBA" id="ARBA00009437"/>
    </source>
</evidence>
<dbReference type="PROSITE" id="PS50931">
    <property type="entry name" value="HTH_LYSR"/>
    <property type="match status" value="1"/>
</dbReference>
<accession>A0ABQ0NZT9</accession>
<evidence type="ECO:0000256" key="2">
    <source>
        <dbReference type="ARBA" id="ARBA00023015"/>
    </source>
</evidence>
<dbReference type="InterPro" id="IPR036388">
    <property type="entry name" value="WH-like_DNA-bd_sf"/>
</dbReference>
<dbReference type="CDD" id="cd08474">
    <property type="entry name" value="PBP2_CrgA_like_5"/>
    <property type="match status" value="1"/>
</dbReference>
<keyword evidence="2" id="KW-0805">Transcription regulation</keyword>
<keyword evidence="3" id="KW-0238">DNA-binding</keyword>
<evidence type="ECO:0000256" key="4">
    <source>
        <dbReference type="ARBA" id="ARBA00023163"/>
    </source>
</evidence>
<protein>
    <submittedName>
        <fullName evidence="6">LysR family transcriptional regulator</fullName>
    </submittedName>
</protein>
<evidence type="ECO:0000256" key="3">
    <source>
        <dbReference type="ARBA" id="ARBA00023125"/>
    </source>
</evidence>
<keyword evidence="7" id="KW-1185">Reference proteome</keyword>
<dbReference type="SUPFAM" id="SSF53850">
    <property type="entry name" value="Periplasmic binding protein-like II"/>
    <property type="match status" value="1"/>
</dbReference>
<dbReference type="InterPro" id="IPR058163">
    <property type="entry name" value="LysR-type_TF_proteobact-type"/>
</dbReference>
<evidence type="ECO:0000313" key="7">
    <source>
        <dbReference type="Proteomes" id="UP001062901"/>
    </source>
</evidence>
<dbReference type="Gene3D" id="1.10.10.10">
    <property type="entry name" value="Winged helix-like DNA-binding domain superfamily/Winged helix DNA-binding domain"/>
    <property type="match status" value="1"/>
</dbReference>
<dbReference type="EMBL" id="BAQD01000017">
    <property type="protein sequence ID" value="GBQ06973.1"/>
    <property type="molecule type" value="Genomic_DNA"/>
</dbReference>
<gene>
    <name evidence="6" type="ORF">AA15669_1174</name>
</gene>
<dbReference type="Proteomes" id="UP001062901">
    <property type="component" value="Unassembled WGS sequence"/>
</dbReference>
<organism evidence="6 7">
    <name type="scientific">Saccharibacter floricola DSM 15669</name>
    <dbReference type="NCBI Taxonomy" id="1123227"/>
    <lineage>
        <taxon>Bacteria</taxon>
        <taxon>Pseudomonadati</taxon>
        <taxon>Pseudomonadota</taxon>
        <taxon>Alphaproteobacteria</taxon>
        <taxon>Acetobacterales</taxon>
        <taxon>Acetobacteraceae</taxon>
        <taxon>Saccharibacter</taxon>
    </lineage>
</organism>
<dbReference type="InterPro" id="IPR005119">
    <property type="entry name" value="LysR_subst-bd"/>
</dbReference>
<dbReference type="RefSeq" id="WP_018981209.1">
    <property type="nucleotide sequence ID" value="NZ_BAQD01000017.1"/>
</dbReference>
<evidence type="ECO:0000313" key="6">
    <source>
        <dbReference type="EMBL" id="GBQ06973.1"/>
    </source>
</evidence>
<dbReference type="Gene3D" id="3.40.190.290">
    <property type="match status" value="1"/>
</dbReference>
<reference evidence="6" key="1">
    <citation type="submission" date="2013-04" db="EMBL/GenBank/DDBJ databases">
        <title>The genome sequencing project of 58 acetic acid bacteria.</title>
        <authorList>
            <person name="Okamoto-Kainuma A."/>
            <person name="Ishikawa M."/>
            <person name="Umino S."/>
            <person name="Koizumi Y."/>
            <person name="Shiwa Y."/>
            <person name="Yoshikawa H."/>
            <person name="Matsutani M."/>
            <person name="Matsushita K."/>
        </authorList>
    </citation>
    <scope>NUCLEOTIDE SEQUENCE</scope>
    <source>
        <strain evidence="6">DSM 15669</strain>
    </source>
</reference>